<dbReference type="AlphaFoldDB" id="A0A2V1DXG2"/>
<feature type="domain" description="Rit1 N-terminal" evidence="3">
    <location>
        <begin position="27"/>
        <end position="277"/>
    </location>
</feature>
<name>A0A2V1DXG2_9PLEO</name>
<feature type="region of interest" description="Disordered" evidence="1">
    <location>
        <begin position="1"/>
        <end position="29"/>
    </location>
</feature>
<dbReference type="GO" id="GO:0019988">
    <property type="term" value="P:charged-tRNA amino acid modification"/>
    <property type="evidence" value="ECO:0007669"/>
    <property type="project" value="InterPro"/>
</dbReference>
<evidence type="ECO:0000259" key="3">
    <source>
        <dbReference type="Pfam" id="PF17184"/>
    </source>
</evidence>
<dbReference type="GO" id="GO:0043399">
    <property type="term" value="F:tRNA adenosine(64)-2'-O-ribosylphosphate transferase activity"/>
    <property type="evidence" value="ECO:0007669"/>
    <property type="project" value="InterPro"/>
</dbReference>
<dbReference type="InterPro" id="IPR007306">
    <property type="entry name" value="Rit1"/>
</dbReference>
<dbReference type="GO" id="GO:0005737">
    <property type="term" value="C:cytoplasm"/>
    <property type="evidence" value="ECO:0007669"/>
    <property type="project" value="TreeGrafter"/>
</dbReference>
<evidence type="ECO:0000313" key="6">
    <source>
        <dbReference type="Proteomes" id="UP000244855"/>
    </source>
</evidence>
<dbReference type="InterPro" id="IPR033449">
    <property type="entry name" value="Rit1_N"/>
</dbReference>
<organism evidence="5 6">
    <name type="scientific">Periconia macrospinosa</name>
    <dbReference type="NCBI Taxonomy" id="97972"/>
    <lineage>
        <taxon>Eukaryota</taxon>
        <taxon>Fungi</taxon>
        <taxon>Dikarya</taxon>
        <taxon>Ascomycota</taxon>
        <taxon>Pezizomycotina</taxon>
        <taxon>Dothideomycetes</taxon>
        <taxon>Pleosporomycetidae</taxon>
        <taxon>Pleosporales</taxon>
        <taxon>Massarineae</taxon>
        <taxon>Periconiaceae</taxon>
        <taxon>Periconia</taxon>
    </lineage>
</organism>
<feature type="domain" description="Rit1 DUSP-like" evidence="2">
    <location>
        <begin position="333"/>
        <end position="441"/>
    </location>
</feature>
<evidence type="ECO:0000313" key="5">
    <source>
        <dbReference type="EMBL" id="PVI02716.1"/>
    </source>
</evidence>
<dbReference type="PANTHER" id="PTHR31811:SF0">
    <property type="entry name" value="TRNA A64-2'-O-RIBOSYLPHOSPHATE TRANSFERASE"/>
    <property type="match status" value="1"/>
</dbReference>
<sequence>MAHTAESLSSQSTHPHTSSHPSKRPVPSIRNRLESITSDSSFVRRVSTAYDLPLIANERCGSWYISPALKAESAYFKSTDGHKEEWSFSLRRVNLQILRVVGEKNGAVIVDSTRRKNMPDSLSKTIPIWCCVLNRAIFPSSPSYHHLYTPPHDVPVSEHTQIERRIDTFVSQFLDICKPNLTHLRSQISKPLRPIWVTQASDLPKSRPHFADFHPLVLCTASRRVHNEEDSGRTYIQGAADDHEAWSCGLTPALFWKHQFQLLNAGEEDLPALIKEMAIGEEAADAMPTRIEPTSNLYVSATRNLDLEPYQIIISCGTAPQFTKNTDYARNRKYLWLKCQNGKAGSRDLRLQLPHLITFFSSLPSQLGNIVVCCPTGKDLSVGVSLAILCLYADEGGRIRPKLEKNEITKTFIKRRLAWLTTTNASLNPSRKTLLSVHAFLMPEPSMVTQLQVVGTDGKSSTTLSNNVRDHCSSEVAASPAPLSPLSNATPAIFNALQNSGKPWTFTRTLTSNLPQHPSGTVNGNATFVPFATSSPEHNQTASAMHIANTLLYSEEGEFSTTTGLTLQTRKNYIYRLGSDAPQETPTRIAVHFYLDEAWKEERVGGLFVEMDAMKVAWGDGGNAILEAKNKEQHLCAEDLYAASWRFDMNLAGDAGASGQWWEVHYIVKGPKKDYTSHTTYRRT</sequence>
<evidence type="ECO:0000259" key="4">
    <source>
        <dbReference type="Pfam" id="PF19834"/>
    </source>
</evidence>
<dbReference type="PANTHER" id="PTHR31811">
    <property type="entry name" value="TRNA A64-2'-O-RIBOSYLPHOSPHATE TRANSFERASE"/>
    <property type="match status" value="1"/>
</dbReference>
<gene>
    <name evidence="5" type="ORF">DM02DRAFT_289711</name>
</gene>
<keyword evidence="6" id="KW-1185">Reference proteome</keyword>
<accession>A0A2V1DXG2</accession>
<dbReference type="EMBL" id="KZ805339">
    <property type="protein sequence ID" value="PVI02716.1"/>
    <property type="molecule type" value="Genomic_DNA"/>
</dbReference>
<dbReference type="InterPro" id="IPR033421">
    <property type="entry name" value="Rit1_DUSP-like"/>
</dbReference>
<feature type="compositionally biased region" description="Low complexity" evidence="1">
    <location>
        <begin position="7"/>
        <end position="20"/>
    </location>
</feature>
<evidence type="ECO:0008006" key="7">
    <source>
        <dbReference type="Google" id="ProtNLM"/>
    </source>
</evidence>
<proteinExistence type="predicted"/>
<feature type="domain" description="DUF6314" evidence="4">
    <location>
        <begin position="504"/>
        <end position="683"/>
    </location>
</feature>
<dbReference type="Pfam" id="PF17184">
    <property type="entry name" value="Rit1_C"/>
    <property type="match status" value="1"/>
</dbReference>
<dbReference type="Pfam" id="PF19834">
    <property type="entry name" value="DUF6314"/>
    <property type="match status" value="1"/>
</dbReference>
<evidence type="ECO:0000256" key="1">
    <source>
        <dbReference type="SAM" id="MobiDB-lite"/>
    </source>
</evidence>
<protein>
    <recommendedName>
        <fullName evidence="7">tRNA A64-2'-O-ribosylphosphate transferase</fullName>
    </recommendedName>
</protein>
<dbReference type="Pfam" id="PF04179">
    <property type="entry name" value="Init_tRNA_PT"/>
    <property type="match status" value="1"/>
</dbReference>
<reference evidence="5 6" key="1">
    <citation type="journal article" date="2018" name="Sci. Rep.">
        <title>Comparative genomics provides insights into the lifestyle and reveals functional heterogeneity of dark septate endophytic fungi.</title>
        <authorList>
            <person name="Knapp D.G."/>
            <person name="Nemeth J.B."/>
            <person name="Barry K."/>
            <person name="Hainaut M."/>
            <person name="Henrissat B."/>
            <person name="Johnson J."/>
            <person name="Kuo A."/>
            <person name="Lim J.H.P."/>
            <person name="Lipzen A."/>
            <person name="Nolan M."/>
            <person name="Ohm R.A."/>
            <person name="Tamas L."/>
            <person name="Grigoriev I.V."/>
            <person name="Spatafora J.W."/>
            <person name="Nagy L.G."/>
            <person name="Kovacs G.M."/>
        </authorList>
    </citation>
    <scope>NUCLEOTIDE SEQUENCE [LARGE SCALE GENOMIC DNA]</scope>
    <source>
        <strain evidence="5 6">DSE2036</strain>
    </source>
</reference>
<dbReference type="InterPro" id="IPR045632">
    <property type="entry name" value="DUF6314"/>
</dbReference>
<dbReference type="Proteomes" id="UP000244855">
    <property type="component" value="Unassembled WGS sequence"/>
</dbReference>
<evidence type="ECO:0000259" key="2">
    <source>
        <dbReference type="Pfam" id="PF04179"/>
    </source>
</evidence>
<dbReference type="OrthoDB" id="45256at2759"/>
<dbReference type="STRING" id="97972.A0A2V1DXG2"/>